<dbReference type="EMBL" id="FOGS01000004">
    <property type="protein sequence ID" value="SER89053.1"/>
    <property type="molecule type" value="Genomic_DNA"/>
</dbReference>
<dbReference type="Proteomes" id="UP000198505">
    <property type="component" value="Unassembled WGS sequence"/>
</dbReference>
<dbReference type="PANTHER" id="PTHR39441:SF1">
    <property type="entry name" value="DUF2252 DOMAIN-CONTAINING PROTEIN"/>
    <property type="match status" value="1"/>
</dbReference>
<proteinExistence type="predicted"/>
<protein>
    <submittedName>
        <fullName evidence="1">Uncharacterized conserved protein, DUF2252 family</fullName>
    </submittedName>
</protein>
<dbReference type="Pfam" id="PF10009">
    <property type="entry name" value="DUF2252"/>
    <property type="match status" value="1"/>
</dbReference>
<name>A0A1H9SXE9_9GAMM</name>
<dbReference type="InterPro" id="IPR018721">
    <property type="entry name" value="DUF2252"/>
</dbReference>
<evidence type="ECO:0000313" key="1">
    <source>
        <dbReference type="EMBL" id="SER89053.1"/>
    </source>
</evidence>
<evidence type="ECO:0000313" key="2">
    <source>
        <dbReference type="Proteomes" id="UP000198505"/>
    </source>
</evidence>
<accession>A0A1H9SXE9</accession>
<keyword evidence="2" id="KW-1185">Reference proteome</keyword>
<gene>
    <name evidence="1" type="ORF">SAMN04487958_10461</name>
</gene>
<dbReference type="STRING" id="416874.SAMN04487958_10461"/>
<dbReference type="PANTHER" id="PTHR39441">
    <property type="entry name" value="DUF2252 DOMAIN-CONTAINING PROTEIN"/>
    <property type="match status" value="1"/>
</dbReference>
<organism evidence="1 2">
    <name type="scientific">Vreelandella subterranea</name>
    <dbReference type="NCBI Taxonomy" id="416874"/>
    <lineage>
        <taxon>Bacteria</taxon>
        <taxon>Pseudomonadati</taxon>
        <taxon>Pseudomonadota</taxon>
        <taxon>Gammaproteobacteria</taxon>
        <taxon>Oceanospirillales</taxon>
        <taxon>Halomonadaceae</taxon>
        <taxon>Vreelandella</taxon>
    </lineage>
</organism>
<dbReference type="AlphaFoldDB" id="A0A1H9SXE9"/>
<sequence>MSHALTGHNRPQQVIEAIQQANAPLDAATRQAKYAKMAASTYRFFRGTNHMYWQDVWYDWRFSLFGGWPNTQTWLQGDAHVYNFGAYGHHDDQVRYGMDDFDDALIGDYQYDLWRLAISVVLDGRENAELSPKAIDKALGKLLEGYYYTLADYTDDVPIEAVTLDSAKGQLKPFMSKVADKQSRARMLEKWTTLDDQRGRQFAERPGKLANLPADMASQLRRLIEQEYQQTLQDAAKESDPRHFRVKDTARRLDAGTGSLGVERYYVLIEGGVDHEHDDIILDVKEQVTPEAYHFMSKAQQQAWRKLFPNEGIRHAAAFHAIAEHPDAYLGWLTMNDKVFSVRERSPFKKDFPTHKLSSGKPYRKLARQWGQILAREHLRGAKALNSGDHRPFAMAICQRLKGREEQFVEVLSTLAVAYADCVEQDYGVFIDHFLATDSP</sequence>
<reference evidence="2" key="1">
    <citation type="submission" date="2016-10" db="EMBL/GenBank/DDBJ databases">
        <authorList>
            <person name="Varghese N."/>
            <person name="Submissions S."/>
        </authorList>
    </citation>
    <scope>NUCLEOTIDE SEQUENCE [LARGE SCALE GENOMIC DNA]</scope>
    <source>
        <strain evidence="2">CGMCC 1.6495</strain>
    </source>
</reference>
<dbReference type="RefSeq" id="WP_092826648.1">
    <property type="nucleotide sequence ID" value="NZ_FOGS01000004.1"/>
</dbReference>